<comment type="caution">
    <text evidence="1">The sequence shown here is derived from an EMBL/GenBank/DDBJ whole genome shotgun (WGS) entry which is preliminary data.</text>
</comment>
<proteinExistence type="predicted"/>
<sequence>MAIIYPHEGDISGLALEAVIVAALRIVELEAIQPGGVVGVKQQPAEYGDHLARPGFKLKGNITR</sequence>
<keyword evidence="2" id="KW-1185">Reference proteome</keyword>
<dbReference type="Proteomes" id="UP001642483">
    <property type="component" value="Unassembled WGS sequence"/>
</dbReference>
<dbReference type="EMBL" id="CAWYQH010000002">
    <property type="protein sequence ID" value="CAK8673041.1"/>
    <property type="molecule type" value="Genomic_DNA"/>
</dbReference>
<gene>
    <name evidence="1" type="ORF">CVLEPA_LOCUS2829</name>
</gene>
<evidence type="ECO:0000313" key="2">
    <source>
        <dbReference type="Proteomes" id="UP001642483"/>
    </source>
</evidence>
<accession>A0ABP0F2F1</accession>
<organism evidence="1 2">
    <name type="scientific">Clavelina lepadiformis</name>
    <name type="common">Light-bulb sea squirt</name>
    <name type="synonym">Ascidia lepadiformis</name>
    <dbReference type="NCBI Taxonomy" id="159417"/>
    <lineage>
        <taxon>Eukaryota</taxon>
        <taxon>Metazoa</taxon>
        <taxon>Chordata</taxon>
        <taxon>Tunicata</taxon>
        <taxon>Ascidiacea</taxon>
        <taxon>Aplousobranchia</taxon>
        <taxon>Clavelinidae</taxon>
        <taxon>Clavelina</taxon>
    </lineage>
</organism>
<evidence type="ECO:0000313" key="1">
    <source>
        <dbReference type="EMBL" id="CAK8673041.1"/>
    </source>
</evidence>
<name>A0ABP0F2F1_CLALP</name>
<protein>
    <submittedName>
        <fullName evidence="1">Uncharacterized protein</fullName>
    </submittedName>
</protein>
<reference evidence="1 2" key="1">
    <citation type="submission" date="2024-02" db="EMBL/GenBank/DDBJ databases">
        <authorList>
            <person name="Daric V."/>
            <person name="Darras S."/>
        </authorList>
    </citation>
    <scope>NUCLEOTIDE SEQUENCE [LARGE SCALE GENOMIC DNA]</scope>
</reference>